<dbReference type="AlphaFoldDB" id="A0A6C0LTW9"/>
<protein>
    <submittedName>
        <fullName evidence="1">Uncharacterized protein</fullName>
    </submittedName>
</protein>
<reference evidence="1" key="1">
    <citation type="journal article" date="2020" name="Nature">
        <title>Giant virus diversity and host interactions through global metagenomics.</title>
        <authorList>
            <person name="Schulz F."/>
            <person name="Roux S."/>
            <person name="Paez-Espino D."/>
            <person name="Jungbluth S."/>
            <person name="Walsh D.A."/>
            <person name="Denef V.J."/>
            <person name="McMahon K.D."/>
            <person name="Konstantinidis K.T."/>
            <person name="Eloe-Fadrosh E.A."/>
            <person name="Kyrpides N.C."/>
            <person name="Woyke T."/>
        </authorList>
    </citation>
    <scope>NUCLEOTIDE SEQUENCE</scope>
    <source>
        <strain evidence="1">GVMAG-S-1016704-142</strain>
    </source>
</reference>
<organism evidence="1">
    <name type="scientific">viral metagenome</name>
    <dbReference type="NCBI Taxonomy" id="1070528"/>
    <lineage>
        <taxon>unclassified sequences</taxon>
        <taxon>metagenomes</taxon>
        <taxon>organismal metagenomes</taxon>
    </lineage>
</organism>
<evidence type="ECO:0000313" key="1">
    <source>
        <dbReference type="EMBL" id="QHU33863.1"/>
    </source>
</evidence>
<accession>A0A6C0LTW9</accession>
<dbReference type="EMBL" id="MN740564">
    <property type="protein sequence ID" value="QHU33863.1"/>
    <property type="molecule type" value="Genomic_DNA"/>
</dbReference>
<name>A0A6C0LTW9_9ZZZZ</name>
<proteinExistence type="predicted"/>
<sequence>MELEKINEINTKVDELSLKMDTIIKLLSQQTKNCDKMGDHIDFIEDIYETVKHPIEYICGTINKNHIKPLPVKKRIEY</sequence>